<gene>
    <name evidence="2" type="ORF">TNCT_92911</name>
</gene>
<reference evidence="2" key="1">
    <citation type="submission" date="2020-07" db="EMBL/GenBank/DDBJ databases">
        <title>Multicomponent nature underlies the extraordinary mechanical properties of spider dragline silk.</title>
        <authorList>
            <person name="Kono N."/>
            <person name="Nakamura H."/>
            <person name="Mori M."/>
            <person name="Yoshida Y."/>
            <person name="Ohtoshi R."/>
            <person name="Malay A.D."/>
            <person name="Moran D.A.P."/>
            <person name="Tomita M."/>
            <person name="Numata K."/>
            <person name="Arakawa K."/>
        </authorList>
    </citation>
    <scope>NUCLEOTIDE SEQUENCE</scope>
</reference>
<keyword evidence="3" id="KW-1185">Reference proteome</keyword>
<dbReference type="EMBL" id="BMAO01016473">
    <property type="protein sequence ID" value="GFR08861.1"/>
    <property type="molecule type" value="Genomic_DNA"/>
</dbReference>
<dbReference type="AlphaFoldDB" id="A0A8X6LFG2"/>
<sequence>MQFVEFKSKPGVVSNNISNPRGMIHSINLNTGNAIASVMNKTLSHAITPHPALNAPKQNQPAKGYEVVDLTDE</sequence>
<organism evidence="2 3">
    <name type="scientific">Trichonephila clavata</name>
    <name type="common">Joro spider</name>
    <name type="synonym">Nephila clavata</name>
    <dbReference type="NCBI Taxonomy" id="2740835"/>
    <lineage>
        <taxon>Eukaryota</taxon>
        <taxon>Metazoa</taxon>
        <taxon>Ecdysozoa</taxon>
        <taxon>Arthropoda</taxon>
        <taxon>Chelicerata</taxon>
        <taxon>Arachnida</taxon>
        <taxon>Araneae</taxon>
        <taxon>Araneomorphae</taxon>
        <taxon>Entelegynae</taxon>
        <taxon>Araneoidea</taxon>
        <taxon>Nephilidae</taxon>
        <taxon>Trichonephila</taxon>
    </lineage>
</organism>
<comment type="caution">
    <text evidence="2">The sequence shown here is derived from an EMBL/GenBank/DDBJ whole genome shotgun (WGS) entry which is preliminary data.</text>
</comment>
<evidence type="ECO:0000313" key="3">
    <source>
        <dbReference type="Proteomes" id="UP000887116"/>
    </source>
</evidence>
<proteinExistence type="predicted"/>
<protein>
    <submittedName>
        <fullName evidence="2">Uncharacterized protein</fullName>
    </submittedName>
</protein>
<evidence type="ECO:0000313" key="2">
    <source>
        <dbReference type="EMBL" id="GFR08861.1"/>
    </source>
</evidence>
<dbReference type="Proteomes" id="UP000887116">
    <property type="component" value="Unassembled WGS sequence"/>
</dbReference>
<name>A0A8X6LFG2_TRICU</name>
<feature type="region of interest" description="Disordered" evidence="1">
    <location>
        <begin position="50"/>
        <end position="73"/>
    </location>
</feature>
<evidence type="ECO:0000256" key="1">
    <source>
        <dbReference type="SAM" id="MobiDB-lite"/>
    </source>
</evidence>
<accession>A0A8X6LFG2</accession>